<reference evidence="5" key="1">
    <citation type="journal article" date="2016" name="J. Plant Res.">
        <title>Plastid genome sequences of Gymnochlora stellata, Lotharella vacuolata, and Partenskyella glossopodia reveal remarkable structural conservation among chlorarachniophyte species.</title>
        <authorList>
            <person name="Suzuki S."/>
            <person name="Hirakawa Y."/>
            <person name="Kofuji R."/>
            <person name="Sugita M."/>
            <person name="Ishida K."/>
        </authorList>
    </citation>
    <scope>NUCLEOTIDE SEQUENCE</scope>
    <source>
        <strain evidence="5">CCMP2053</strain>
    </source>
</reference>
<dbReference type="NCBIfam" id="TIGR01024">
    <property type="entry name" value="rplS_bact"/>
    <property type="match status" value="1"/>
</dbReference>
<dbReference type="EMBL" id="AP014947">
    <property type="protein sequence ID" value="BAU62490.1"/>
    <property type="molecule type" value="Genomic_DNA"/>
</dbReference>
<proteinExistence type="inferred from homology"/>
<dbReference type="InterPro" id="IPR008991">
    <property type="entry name" value="Translation_prot_SH3-like_sf"/>
</dbReference>
<gene>
    <name evidence="5" type="primary">rpl19</name>
</gene>
<evidence type="ECO:0000256" key="1">
    <source>
        <dbReference type="ARBA" id="ARBA00005781"/>
    </source>
</evidence>
<dbReference type="PRINTS" id="PR00061">
    <property type="entry name" value="RIBOSOMALL19"/>
</dbReference>
<dbReference type="Pfam" id="PF01245">
    <property type="entry name" value="Ribosomal_L19"/>
    <property type="match status" value="1"/>
</dbReference>
<dbReference type="AlphaFoldDB" id="A0A140JZG3"/>
<dbReference type="PANTHER" id="PTHR15680">
    <property type="entry name" value="RIBOSOMAL PROTEIN L19"/>
    <property type="match status" value="1"/>
</dbReference>
<evidence type="ECO:0000256" key="3">
    <source>
        <dbReference type="ARBA" id="ARBA00023274"/>
    </source>
</evidence>
<accession>A0A140JZG3</accession>
<dbReference type="PIRSF" id="PIRSF002191">
    <property type="entry name" value="Ribosomal_L19"/>
    <property type="match status" value="1"/>
</dbReference>
<sequence length="120" mass="13873">MILSQVLSKVEQCSSKKEELPFVSVGDLIQVRFLIKEGTKERIQQYEGTVISKKANDILTVRRIFQGIGMEYVFPLSVPQIVSLVIKKQSKIRRSKLFYLRNRIGKKAQLKRKITSLTNF</sequence>
<dbReference type="Gene3D" id="2.30.30.790">
    <property type="match status" value="1"/>
</dbReference>
<dbReference type="GeneID" id="27110030"/>
<dbReference type="PANTHER" id="PTHR15680:SF9">
    <property type="entry name" value="LARGE RIBOSOMAL SUBUNIT PROTEIN BL19M"/>
    <property type="match status" value="1"/>
</dbReference>
<dbReference type="GO" id="GO:0022625">
    <property type="term" value="C:cytosolic large ribosomal subunit"/>
    <property type="evidence" value="ECO:0007669"/>
    <property type="project" value="TreeGrafter"/>
</dbReference>
<dbReference type="InterPro" id="IPR018257">
    <property type="entry name" value="Ribosomal_bL19_CS"/>
</dbReference>
<dbReference type="RefSeq" id="YP_009240356.1">
    <property type="nucleotide sequence ID" value="NC_029741.1"/>
</dbReference>
<dbReference type="SUPFAM" id="SSF50104">
    <property type="entry name" value="Translation proteins SH3-like domain"/>
    <property type="match status" value="1"/>
</dbReference>
<keyword evidence="3" id="KW-0687">Ribonucleoprotein</keyword>
<organism evidence="5">
    <name type="scientific">Gymnochlora stellata</name>
    <dbReference type="NCBI Taxonomy" id="67809"/>
    <lineage>
        <taxon>Eukaryota</taxon>
        <taxon>Sar</taxon>
        <taxon>Rhizaria</taxon>
        <taxon>Cercozoa</taxon>
        <taxon>Chlorarachniophyceae</taxon>
        <taxon>Gymnochlora</taxon>
    </lineage>
</organism>
<dbReference type="InterPro" id="IPR038657">
    <property type="entry name" value="Ribosomal_bL19_sf"/>
</dbReference>
<geneLocation type="plastid" evidence="5"/>
<dbReference type="PROSITE" id="PS01015">
    <property type="entry name" value="RIBOSOMAL_L19"/>
    <property type="match status" value="1"/>
</dbReference>
<evidence type="ECO:0000256" key="2">
    <source>
        <dbReference type="ARBA" id="ARBA00022980"/>
    </source>
</evidence>
<evidence type="ECO:0000256" key="4">
    <source>
        <dbReference type="ARBA" id="ARBA00035376"/>
    </source>
</evidence>
<dbReference type="GO" id="GO:0003735">
    <property type="term" value="F:structural constituent of ribosome"/>
    <property type="evidence" value="ECO:0007669"/>
    <property type="project" value="InterPro"/>
</dbReference>
<dbReference type="InterPro" id="IPR001857">
    <property type="entry name" value="Ribosomal_bL19"/>
</dbReference>
<keyword evidence="5" id="KW-0934">Plastid</keyword>
<name>A0A140JZG3_GYMST</name>
<protein>
    <recommendedName>
        <fullName evidence="4">50S ribosomal protein L19, chloroplastic</fullName>
    </recommendedName>
</protein>
<comment type="similarity">
    <text evidence="1">Belongs to the bacterial ribosomal protein bL19 family.</text>
</comment>
<evidence type="ECO:0000313" key="5">
    <source>
        <dbReference type="EMBL" id="BAU62490.1"/>
    </source>
</evidence>
<dbReference type="GO" id="GO:0006412">
    <property type="term" value="P:translation"/>
    <property type="evidence" value="ECO:0007669"/>
    <property type="project" value="InterPro"/>
</dbReference>
<keyword evidence="2 5" id="KW-0689">Ribosomal protein</keyword>